<dbReference type="Pfam" id="PF17900">
    <property type="entry name" value="Peptidase_M1_N"/>
    <property type="match status" value="1"/>
</dbReference>
<dbReference type="PRINTS" id="PR00756">
    <property type="entry name" value="ALADIPTASE"/>
</dbReference>
<dbReference type="Pfam" id="PF11838">
    <property type="entry name" value="ERAP1_C"/>
    <property type="match status" value="1"/>
</dbReference>
<feature type="transmembrane region" description="Helical" evidence="9">
    <location>
        <begin position="28"/>
        <end position="50"/>
    </location>
</feature>
<dbReference type="GO" id="GO:0005737">
    <property type="term" value="C:cytoplasm"/>
    <property type="evidence" value="ECO:0007669"/>
    <property type="project" value="TreeGrafter"/>
</dbReference>
<dbReference type="Proteomes" id="UP000663829">
    <property type="component" value="Unassembled WGS sequence"/>
</dbReference>
<dbReference type="EMBL" id="CAJNOQ010007988">
    <property type="protein sequence ID" value="CAF1185034.1"/>
    <property type="molecule type" value="Genomic_DNA"/>
</dbReference>
<evidence type="ECO:0000256" key="1">
    <source>
        <dbReference type="ARBA" id="ARBA00010136"/>
    </source>
</evidence>
<dbReference type="InterPro" id="IPR024571">
    <property type="entry name" value="ERAP1-like_C_dom"/>
</dbReference>
<protein>
    <recommendedName>
        <fullName evidence="9">Aminopeptidase</fullName>
        <ecNumber evidence="9">3.4.11.-</ecNumber>
    </recommendedName>
</protein>
<keyword evidence="15" id="KW-1185">Reference proteome</keyword>
<dbReference type="GO" id="GO:0042277">
    <property type="term" value="F:peptide binding"/>
    <property type="evidence" value="ECO:0007669"/>
    <property type="project" value="TreeGrafter"/>
</dbReference>
<dbReference type="InterPro" id="IPR045357">
    <property type="entry name" value="Aminopeptidase_N-like_N"/>
</dbReference>
<dbReference type="GO" id="GO:0006508">
    <property type="term" value="P:proteolysis"/>
    <property type="evidence" value="ECO:0007669"/>
    <property type="project" value="UniProtKB-KW"/>
</dbReference>
<evidence type="ECO:0000256" key="8">
    <source>
        <dbReference type="PIRSR" id="PIRSR634016-4"/>
    </source>
</evidence>
<dbReference type="AlphaFoldDB" id="A0A814V937"/>
<comment type="similarity">
    <text evidence="1 9">Belongs to the peptidase M1 family.</text>
</comment>
<dbReference type="InterPro" id="IPR034016">
    <property type="entry name" value="M1_APN-typ"/>
</dbReference>
<dbReference type="Gene3D" id="3.30.2010.30">
    <property type="match status" value="1"/>
</dbReference>
<dbReference type="Gene3D" id="1.10.390.10">
    <property type="entry name" value="Neutral Protease Domain 2"/>
    <property type="match status" value="1"/>
</dbReference>
<dbReference type="GO" id="GO:0008270">
    <property type="term" value="F:zinc ion binding"/>
    <property type="evidence" value="ECO:0007669"/>
    <property type="project" value="UniProtKB-UniRule"/>
</dbReference>
<reference evidence="13" key="1">
    <citation type="submission" date="2021-02" db="EMBL/GenBank/DDBJ databases">
        <authorList>
            <person name="Nowell W R."/>
        </authorList>
    </citation>
    <scope>NUCLEOTIDE SEQUENCE</scope>
</reference>
<proteinExistence type="inferred from homology"/>
<evidence type="ECO:0000259" key="11">
    <source>
        <dbReference type="Pfam" id="PF11838"/>
    </source>
</evidence>
<dbReference type="Pfam" id="PF01433">
    <property type="entry name" value="Peptidase_M1"/>
    <property type="match status" value="1"/>
</dbReference>
<dbReference type="PANTHER" id="PTHR11533:SF299">
    <property type="entry name" value="AMINOPEPTIDASE"/>
    <property type="match status" value="1"/>
</dbReference>
<comment type="cofactor">
    <cofactor evidence="7 9">
        <name>Zn(2+)</name>
        <dbReference type="ChEBI" id="CHEBI:29105"/>
    </cofactor>
    <text evidence="7 9">Binds 1 zinc ion per subunit.</text>
</comment>
<dbReference type="InterPro" id="IPR014782">
    <property type="entry name" value="Peptidase_M1_dom"/>
</dbReference>
<keyword evidence="2 9" id="KW-0645">Protease</keyword>
<keyword evidence="4 9" id="KW-0378">Hydrolase</keyword>
<evidence type="ECO:0000313" key="14">
    <source>
        <dbReference type="EMBL" id="CAF3949207.1"/>
    </source>
</evidence>
<keyword evidence="9" id="KW-0812">Transmembrane</keyword>
<dbReference type="GO" id="GO:0070006">
    <property type="term" value="F:metalloaminopeptidase activity"/>
    <property type="evidence" value="ECO:0007669"/>
    <property type="project" value="TreeGrafter"/>
</dbReference>
<evidence type="ECO:0000256" key="2">
    <source>
        <dbReference type="ARBA" id="ARBA00022670"/>
    </source>
</evidence>
<dbReference type="InterPro" id="IPR042097">
    <property type="entry name" value="Aminopeptidase_N-like_N_sf"/>
</dbReference>
<dbReference type="Gene3D" id="1.25.50.20">
    <property type="match status" value="1"/>
</dbReference>
<dbReference type="CDD" id="cd09601">
    <property type="entry name" value="M1_APN-Q_like"/>
    <property type="match status" value="1"/>
</dbReference>
<evidence type="ECO:0000313" key="15">
    <source>
        <dbReference type="Proteomes" id="UP000663829"/>
    </source>
</evidence>
<feature type="domain" description="Peptidase M1 membrane alanine aminopeptidase" evidence="10">
    <location>
        <begin position="363"/>
        <end position="489"/>
    </location>
</feature>
<dbReference type="SUPFAM" id="SSF55486">
    <property type="entry name" value="Metalloproteases ('zincins'), catalytic domain"/>
    <property type="match status" value="1"/>
</dbReference>
<evidence type="ECO:0000256" key="6">
    <source>
        <dbReference type="ARBA" id="ARBA00023049"/>
    </source>
</evidence>
<sequence>MSTYRYEIPSSEQETTNTLQGLKISTKWIILGAVFYVASLVIVGLIVGLVPKRAQQITIIETAQTDKLSTIDSQTSTVSMFHQSCNITNFQCSISSLYDERLSKAILPLHYELEYRIENMTQTTFKGSVKMHFQLKQRLKRLVYHAKRMTKLCPPLLQQGDVTMNVNMSLCLENESVILEDNSGKSFPENDGKTKYILYQEFESKLNDGNVGFYQSEFKDTNGNRKLLATKFQPTDARKAFPCFDEPKLKATFKIAIVHPTNTIALSNFPVESIKQEDADLMRTTFQETFKMSTYLAAWAIVPADFGVKSIEHENITLRVWARKGPTDKNQTLFALNIAREAMIYFGEYFNTTDSLPPQIGKWLNEAMATWLSYKPLVKNHPEWHMDLQALTEDVIGVMWDDAKPSSHPISVHNVSTAGHITSLFDSITYSKGASILRMLEKIVGENEFRDGLRTYLKQNAFDVGNPDDFYNNLTFPNPLTGKEFMNNWLEELNFPLLNVHMTLTSSGTVLNFTQSGNHANQNHTVDIEPLNPFYLDSSQLSVTIKDKYFTWIKCNKNFTGFYVTSYNYTQNDTVTNASSNLIWKHFESVLLDAPKVFSNEDKTNLIHDAFLLSYNGIIEYEIPLRIVKTLRITNNKEYVPWKTFAWHWDNLADMFAIDQILPGGDSNILNNLISPGVNHNERLLRSLQFNMLCRMNSSDTLDKVSELFRSIPSTYFQNKDAINLNTSGDILSTIYACHIRNTNNNIDWEILYDYYRYAISPQEQLRALHAISNSQDTKKLHRLLEEGLNNSTIIKTQDFFSMFSYISQNSNGRSMAWNYYRDNFQRFIDRFGINDRKLGILILYIAKSFDNDTYIEEMRDFFAKYPSSGAGETARNQALDLALMNTAWIKNRETNLINHLQVQSKQLTNAYQNETEIKLTNYTRTIII</sequence>
<evidence type="ECO:0000256" key="9">
    <source>
        <dbReference type="RuleBase" id="RU364040"/>
    </source>
</evidence>
<feature type="domain" description="ERAP1-like C-terminal" evidence="11">
    <location>
        <begin position="552"/>
        <end position="881"/>
    </location>
</feature>
<dbReference type="SUPFAM" id="SSF63737">
    <property type="entry name" value="Leukotriene A4 hydrolase N-terminal domain"/>
    <property type="match status" value="1"/>
</dbReference>
<name>A0A814V937_9BILA</name>
<dbReference type="InterPro" id="IPR050344">
    <property type="entry name" value="Peptidase_M1_aminopeptidases"/>
</dbReference>
<accession>A0A814V937</accession>
<feature type="site" description="Transition state stabilizer" evidence="8">
    <location>
        <position position="430"/>
    </location>
</feature>
<comment type="caution">
    <text evidence="13">The sequence shown here is derived from an EMBL/GenBank/DDBJ whole genome shotgun (WGS) entry which is preliminary data.</text>
</comment>
<evidence type="ECO:0000256" key="7">
    <source>
        <dbReference type="PIRSR" id="PIRSR634016-3"/>
    </source>
</evidence>
<keyword evidence="9" id="KW-0472">Membrane</keyword>
<evidence type="ECO:0000256" key="5">
    <source>
        <dbReference type="ARBA" id="ARBA00022833"/>
    </source>
</evidence>
<evidence type="ECO:0000313" key="13">
    <source>
        <dbReference type="EMBL" id="CAF1185034.1"/>
    </source>
</evidence>
<keyword evidence="3 7" id="KW-0479">Metal-binding</keyword>
<feature type="domain" description="Aminopeptidase N-like N-terminal" evidence="12">
    <location>
        <begin position="108"/>
        <end position="296"/>
    </location>
</feature>
<evidence type="ECO:0000259" key="12">
    <source>
        <dbReference type="Pfam" id="PF17900"/>
    </source>
</evidence>
<dbReference type="OrthoDB" id="510539at2759"/>
<evidence type="ECO:0000256" key="4">
    <source>
        <dbReference type="ARBA" id="ARBA00022801"/>
    </source>
</evidence>
<evidence type="ECO:0000256" key="3">
    <source>
        <dbReference type="ARBA" id="ARBA00022723"/>
    </source>
</evidence>
<feature type="binding site" evidence="7">
    <location>
        <position position="366"/>
    </location>
    <ligand>
        <name>Zn(2+)</name>
        <dbReference type="ChEBI" id="CHEBI:29105"/>
        <note>catalytic</note>
    </ligand>
</feature>
<dbReference type="PANTHER" id="PTHR11533">
    <property type="entry name" value="PROTEASE M1 ZINC METALLOPROTEASE"/>
    <property type="match status" value="1"/>
</dbReference>
<organism evidence="13 15">
    <name type="scientific">Didymodactylos carnosus</name>
    <dbReference type="NCBI Taxonomy" id="1234261"/>
    <lineage>
        <taxon>Eukaryota</taxon>
        <taxon>Metazoa</taxon>
        <taxon>Spiralia</taxon>
        <taxon>Gnathifera</taxon>
        <taxon>Rotifera</taxon>
        <taxon>Eurotatoria</taxon>
        <taxon>Bdelloidea</taxon>
        <taxon>Philodinida</taxon>
        <taxon>Philodinidae</taxon>
        <taxon>Didymodactylos</taxon>
    </lineage>
</organism>
<keyword evidence="5 7" id="KW-0862">Zinc</keyword>
<keyword evidence="6 9" id="KW-0482">Metalloprotease</keyword>
<dbReference type="GO" id="GO:0043171">
    <property type="term" value="P:peptide catabolic process"/>
    <property type="evidence" value="ECO:0007669"/>
    <property type="project" value="TreeGrafter"/>
</dbReference>
<dbReference type="InterPro" id="IPR001930">
    <property type="entry name" value="Peptidase_M1"/>
</dbReference>
<dbReference type="EMBL" id="CAJOBC010007987">
    <property type="protein sequence ID" value="CAF3949207.1"/>
    <property type="molecule type" value="Genomic_DNA"/>
</dbReference>
<keyword evidence="9" id="KW-0031">Aminopeptidase</keyword>
<dbReference type="EC" id="3.4.11.-" evidence="9"/>
<dbReference type="Gene3D" id="2.60.40.1730">
    <property type="entry name" value="tricorn interacting facor f3 domain"/>
    <property type="match status" value="1"/>
</dbReference>
<evidence type="ECO:0000259" key="10">
    <source>
        <dbReference type="Pfam" id="PF01433"/>
    </source>
</evidence>
<dbReference type="GO" id="GO:0005615">
    <property type="term" value="C:extracellular space"/>
    <property type="evidence" value="ECO:0007669"/>
    <property type="project" value="TreeGrafter"/>
</dbReference>
<keyword evidence="9" id="KW-1133">Transmembrane helix</keyword>
<dbReference type="Proteomes" id="UP000681722">
    <property type="component" value="Unassembled WGS sequence"/>
</dbReference>
<gene>
    <name evidence="13" type="ORF">GPM918_LOCUS22901</name>
    <name evidence="14" type="ORF">SRO942_LOCUS22895</name>
</gene>
<dbReference type="GO" id="GO:0016020">
    <property type="term" value="C:membrane"/>
    <property type="evidence" value="ECO:0007669"/>
    <property type="project" value="TreeGrafter"/>
</dbReference>
<dbReference type="InterPro" id="IPR027268">
    <property type="entry name" value="Peptidase_M4/M1_CTD_sf"/>
</dbReference>